<evidence type="ECO:0000259" key="3">
    <source>
        <dbReference type="SMART" id="SM00470"/>
    </source>
</evidence>
<dbReference type="SUPFAM" id="SSF109709">
    <property type="entry name" value="KorB DNA-binding domain-like"/>
    <property type="match status" value="1"/>
</dbReference>
<dbReference type="InterPro" id="IPR003115">
    <property type="entry name" value="ParB_N"/>
</dbReference>
<evidence type="ECO:0000256" key="1">
    <source>
        <dbReference type="ARBA" id="ARBA00006295"/>
    </source>
</evidence>
<dbReference type="InterPro" id="IPR036086">
    <property type="entry name" value="ParB/Sulfiredoxin_sf"/>
</dbReference>
<proteinExistence type="inferred from homology"/>
<feature type="domain" description="ParB-like N-terminal" evidence="3">
    <location>
        <begin position="71"/>
        <end position="158"/>
    </location>
</feature>
<evidence type="ECO:0000313" key="6">
    <source>
        <dbReference type="Proteomes" id="UP000254773"/>
    </source>
</evidence>
<dbReference type="AlphaFoldDB" id="A0A379TPF9"/>
<dbReference type="CDD" id="cd16394">
    <property type="entry name" value="sopB_N"/>
    <property type="match status" value="1"/>
</dbReference>
<gene>
    <name evidence="5" type="primary">sopB_3</name>
    <name evidence="4" type="synonym">sopB_2</name>
    <name evidence="4" type="ORF">NCTC9854_04541</name>
    <name evidence="5" type="ORF">NCTC9854_04605</name>
</gene>
<comment type="similarity">
    <text evidence="1">Belongs to the ParB family.</text>
</comment>
<dbReference type="Pfam" id="PF18090">
    <property type="entry name" value="SoPB_HTH"/>
    <property type="match status" value="1"/>
</dbReference>
<dbReference type="SUPFAM" id="SSF110849">
    <property type="entry name" value="ParB/Sulfiredoxin"/>
    <property type="match status" value="1"/>
</dbReference>
<evidence type="ECO:0000256" key="2">
    <source>
        <dbReference type="ARBA" id="ARBA00023125"/>
    </source>
</evidence>
<dbReference type="InterPro" id="IPR040873">
    <property type="entry name" value="SoPB_HTH"/>
</dbReference>
<dbReference type="PANTHER" id="PTHR38973:SF2">
    <property type="entry name" value="PARB_REPB_SPO0J FAMILY PLASMID PARTITION PROTEIN"/>
    <property type="match status" value="1"/>
</dbReference>
<dbReference type="EMBL" id="UGWI01000003">
    <property type="protein sequence ID" value="SUG52492.1"/>
    <property type="molecule type" value="Genomic_DNA"/>
</dbReference>
<reference evidence="5 6" key="1">
    <citation type="submission" date="2018-06" db="EMBL/GenBank/DDBJ databases">
        <authorList>
            <consortium name="Pathogen Informatics"/>
            <person name="Doyle S."/>
        </authorList>
    </citation>
    <scope>NUCLEOTIDE SEQUENCE [LARGE SCALE GENOMIC DNA]</scope>
    <source>
        <strain evidence="5 6">NCTC9854</strain>
    </source>
</reference>
<dbReference type="Gene3D" id="1.10.10.2830">
    <property type="match status" value="1"/>
</dbReference>
<dbReference type="NCBIfam" id="TIGR00180">
    <property type="entry name" value="parB_part"/>
    <property type="match status" value="1"/>
</dbReference>
<dbReference type="NCBIfam" id="NF010252">
    <property type="entry name" value="PRK13698.1"/>
    <property type="match status" value="1"/>
</dbReference>
<evidence type="ECO:0000313" key="4">
    <source>
        <dbReference type="EMBL" id="SUG52432.1"/>
    </source>
</evidence>
<evidence type="ECO:0000313" key="5">
    <source>
        <dbReference type="EMBL" id="SUG52492.1"/>
    </source>
</evidence>
<accession>A0A379TPF9</accession>
<protein>
    <submittedName>
        <fullName evidence="5">SopB protein</fullName>
    </submittedName>
</protein>
<dbReference type="PANTHER" id="PTHR38973">
    <property type="entry name" value="PLASMID PARTITIONING CONTROL PROTEIN-RELATED"/>
    <property type="match status" value="1"/>
</dbReference>
<name>A0A379TPF9_SALER</name>
<dbReference type="Proteomes" id="UP000254773">
    <property type="component" value="Unassembled WGS sequence"/>
</dbReference>
<keyword evidence="2" id="KW-0238">DNA-binding</keyword>
<dbReference type="SMART" id="SM00470">
    <property type="entry name" value="ParB"/>
    <property type="match status" value="1"/>
</dbReference>
<organism evidence="5 6">
    <name type="scientific">Salmonella enterica</name>
    <name type="common">Salmonella choleraesuis</name>
    <dbReference type="NCBI Taxonomy" id="28901"/>
    <lineage>
        <taxon>Bacteria</taxon>
        <taxon>Pseudomonadati</taxon>
        <taxon>Pseudomonadota</taxon>
        <taxon>Gammaproteobacteria</taxon>
        <taxon>Enterobacterales</taxon>
        <taxon>Enterobacteriaceae</taxon>
        <taxon>Salmonella</taxon>
    </lineage>
</organism>
<dbReference type="InterPro" id="IPR004437">
    <property type="entry name" value="ParB/RepB/Spo0J"/>
</dbReference>
<sequence length="393" mass="43931">MKRAPVMKNAPKINFDSAPKATITAADNKPTAPAVANLSERVRNMVGNHVTLPVCGRDVTFTLETVAAEMVERATMVWSGNERDQALLTQAALDDLIPSFLTSGQQNPAFGRKISGIIEVADGSRRRQTAIYTHSEYRVLVGDLDDEQMAWLSTIGNSYRQTSAYERGKRYARRLKNEFGDNVSKLAEAENISRKIIMRCIKTAELPREIIALFSNPNELSARAGESLAKVYAGNEDAVLAFAQHLAKRQKNGESFETDEILKQLHDVAEKPTKPATRERLFGKGIKAKYKGDSVSFQLNNVSPVVIQKIETLLKEYQEEQQKLVSEAVDDAFVEIDTVTNFIRAAATGIDYDIPANELQTMIPFSRTVLKEHINEADRIKRIADEITRRYII</sequence>
<dbReference type="Gene3D" id="6.10.140.1550">
    <property type="match status" value="1"/>
</dbReference>
<dbReference type="EMBL" id="UGWI01000002">
    <property type="protein sequence ID" value="SUG52432.1"/>
    <property type="molecule type" value="Genomic_DNA"/>
</dbReference>
<dbReference type="GO" id="GO:0003677">
    <property type="term" value="F:DNA binding"/>
    <property type="evidence" value="ECO:0007669"/>
    <property type="project" value="UniProtKB-KW"/>
</dbReference>